<evidence type="ECO:0000313" key="3">
    <source>
        <dbReference type="EMBL" id="BBB89412.1"/>
    </source>
</evidence>
<dbReference type="Gene3D" id="2.130.10.10">
    <property type="entry name" value="YVTN repeat-like/Quinoprotein amine dehydrogenase"/>
    <property type="match status" value="1"/>
</dbReference>
<keyword evidence="1" id="KW-0732">Signal</keyword>
<dbReference type="InterPro" id="IPR002372">
    <property type="entry name" value="PQQ_rpt_dom"/>
</dbReference>
<evidence type="ECO:0000313" key="4">
    <source>
        <dbReference type="Proteomes" id="UP000276437"/>
    </source>
</evidence>
<dbReference type="InterPro" id="IPR011044">
    <property type="entry name" value="Quino_amine_DH_bsu"/>
</dbReference>
<keyword evidence="4" id="KW-1185">Reference proteome</keyword>
<dbReference type="PANTHER" id="PTHR34512:SF30">
    <property type="entry name" value="OUTER MEMBRANE PROTEIN ASSEMBLY FACTOR BAMB"/>
    <property type="match status" value="1"/>
</dbReference>
<gene>
    <name evidence="3" type="primary">bamB_2</name>
    <name evidence="3" type="ORF">MAMMFC1_00045</name>
</gene>
<dbReference type="InterPro" id="IPR018391">
    <property type="entry name" value="PQQ_b-propeller_rpt"/>
</dbReference>
<accession>A0A348AEB4</accession>
<dbReference type="InterPro" id="IPR011047">
    <property type="entry name" value="Quinoprotein_ADH-like_sf"/>
</dbReference>
<dbReference type="SMART" id="SM00564">
    <property type="entry name" value="PQQ"/>
    <property type="match status" value="5"/>
</dbReference>
<dbReference type="Proteomes" id="UP000276437">
    <property type="component" value="Chromosome"/>
</dbReference>
<dbReference type="RefSeq" id="WP_126305557.1">
    <property type="nucleotide sequence ID" value="NZ_AP018449.1"/>
</dbReference>
<feature type="domain" description="Pyrrolo-quinoline quinone repeat" evidence="2">
    <location>
        <begin position="147"/>
        <end position="374"/>
    </location>
</feature>
<sequence>MRLWICGLLLALMLVTAGCSDKDQGLPGGLQAVFTKNGLAVTADKTVAAADIQLSINGDVQPDKGKVLGERTVLFGGNWRTGARYEVKMAGKSWSDAAPARPGILVGGVARLDEFEEFPTINESGSTVFDDAAVAPDGKYIALASYDNRVYVYNRTGKKLWDYGVPNGTPISAVFADDGKTLFIGEASADANLYAFETLSGNLLWKYSFSPIIGQGTNRNPSNRPKVRNLAVSGNMIVAGSEYVQRVVEKAGEKVVVTNPTQSIMMAFDTSTGNTLWRYPAAGVMDTTISRISVSADGQKVLFANYIHANPGSIDTQQYPDGVIRLINGKTGELAAAYTLRPARPTFKWVGINEGINMSPNGKYAAVFIGDNRGMLFDLSEVDLNKKNGNIKPVWLYQVSKIIQVSGVPVYASGNVARVRDDGTVYFMTTATYMADKSFALAPSFTHPDATTLFAYDRSGNILWKWQTEGGLGKARFSADSRYMVAGIYHNYVARKKERSGLYCLDLQAAGPDKLVWFYPTGGVAICGNIAADGTTIAGSESPLRREDGTLTGEHRLHILQ</sequence>
<feature type="chain" id="PRO_5039026228" evidence="1">
    <location>
        <begin position="22"/>
        <end position="561"/>
    </location>
</feature>
<protein>
    <submittedName>
        <fullName evidence="3">Outer membrane protein assembly factor BamB</fullName>
    </submittedName>
</protein>
<dbReference type="Pfam" id="PF13360">
    <property type="entry name" value="PQQ_2"/>
    <property type="match status" value="1"/>
</dbReference>
<dbReference type="EMBL" id="AP018449">
    <property type="protein sequence ID" value="BBB89412.1"/>
    <property type="molecule type" value="Genomic_DNA"/>
</dbReference>
<reference evidence="3 4" key="1">
    <citation type="journal article" date="2018" name="Int. J. Syst. Evol. Microbiol.">
        <title>Methylomusa anaerophila gen. nov., sp. nov., an anaerobic methanol-utilizing bacterium isolated from a microbial fuel cell.</title>
        <authorList>
            <person name="Amano N."/>
            <person name="Yamamuro A."/>
            <person name="Miyahara M."/>
            <person name="Kouzuma A."/>
            <person name="Abe T."/>
            <person name="Watanabe K."/>
        </authorList>
    </citation>
    <scope>NUCLEOTIDE SEQUENCE [LARGE SCALE GENOMIC DNA]</scope>
    <source>
        <strain evidence="3 4">MMFC1</strain>
    </source>
</reference>
<dbReference type="SUPFAM" id="SSF50969">
    <property type="entry name" value="YVTN repeat-like/Quinoprotein amine dehydrogenase"/>
    <property type="match status" value="1"/>
</dbReference>
<evidence type="ECO:0000259" key="2">
    <source>
        <dbReference type="Pfam" id="PF13360"/>
    </source>
</evidence>
<dbReference type="AlphaFoldDB" id="A0A348AEB4"/>
<dbReference type="KEGG" id="mana:MAMMFC1_00045"/>
<name>A0A348AEB4_9FIRM</name>
<dbReference type="InterPro" id="IPR015943">
    <property type="entry name" value="WD40/YVTN_repeat-like_dom_sf"/>
</dbReference>
<feature type="signal peptide" evidence="1">
    <location>
        <begin position="1"/>
        <end position="21"/>
    </location>
</feature>
<organism evidence="3 4">
    <name type="scientific">Methylomusa anaerophila</name>
    <dbReference type="NCBI Taxonomy" id="1930071"/>
    <lineage>
        <taxon>Bacteria</taxon>
        <taxon>Bacillati</taxon>
        <taxon>Bacillota</taxon>
        <taxon>Negativicutes</taxon>
        <taxon>Selenomonadales</taxon>
        <taxon>Sporomusaceae</taxon>
        <taxon>Methylomusa</taxon>
    </lineage>
</organism>
<dbReference type="OrthoDB" id="1860at2"/>
<proteinExistence type="predicted"/>
<evidence type="ECO:0000256" key="1">
    <source>
        <dbReference type="SAM" id="SignalP"/>
    </source>
</evidence>
<dbReference type="PANTHER" id="PTHR34512">
    <property type="entry name" value="CELL SURFACE PROTEIN"/>
    <property type="match status" value="1"/>
</dbReference>
<dbReference type="PROSITE" id="PS51257">
    <property type="entry name" value="PROKAR_LIPOPROTEIN"/>
    <property type="match status" value="1"/>
</dbReference>
<dbReference type="SUPFAM" id="SSF50998">
    <property type="entry name" value="Quinoprotein alcohol dehydrogenase-like"/>
    <property type="match status" value="1"/>
</dbReference>